<dbReference type="OrthoDB" id="449182at2"/>
<dbReference type="Pfam" id="PF13847">
    <property type="entry name" value="Methyltransf_31"/>
    <property type="match status" value="1"/>
</dbReference>
<name>A0A0A2A7U1_PROMR</name>
<dbReference type="GO" id="GO:0008757">
    <property type="term" value="F:S-adenosylmethionine-dependent methyltransferase activity"/>
    <property type="evidence" value="ECO:0007669"/>
    <property type="project" value="InterPro"/>
</dbReference>
<comment type="caution">
    <text evidence="2">The sequence shown here is derived from an EMBL/GenBank/DDBJ whole genome shotgun (WGS) entry which is preliminary data.</text>
</comment>
<dbReference type="EMBL" id="JNAM01000011">
    <property type="protein sequence ID" value="KGF96916.1"/>
    <property type="molecule type" value="Genomic_DNA"/>
</dbReference>
<dbReference type="Proteomes" id="UP000030445">
    <property type="component" value="Unassembled WGS sequence"/>
</dbReference>
<dbReference type="AlphaFoldDB" id="A0A0A2A7U1"/>
<dbReference type="RefSeq" id="WP_052044277.1">
    <property type="nucleotide sequence ID" value="NZ_CP138951.1"/>
</dbReference>
<reference evidence="3" key="1">
    <citation type="journal article" date="2014" name="Sci. Data">
        <title>Genomes of diverse isolates of the marine cyanobacterium Prochlorococcus.</title>
        <authorList>
            <person name="Biller S."/>
            <person name="Berube P."/>
            <person name="Thompson J."/>
            <person name="Kelly L."/>
            <person name="Roggensack S."/>
            <person name="Awad L."/>
            <person name="Roache-Johnson K."/>
            <person name="Ding H."/>
            <person name="Giovannoni S.J."/>
            <person name="Moore L.R."/>
            <person name="Chisholm S.W."/>
        </authorList>
    </citation>
    <scope>NUCLEOTIDE SEQUENCE [LARGE SCALE GENOMIC DNA]</scope>
    <source>
        <strain evidence="3">MIT 9302</strain>
    </source>
</reference>
<evidence type="ECO:0000259" key="1">
    <source>
        <dbReference type="Pfam" id="PF13847"/>
    </source>
</evidence>
<proteinExistence type="predicted"/>
<dbReference type="CDD" id="cd02440">
    <property type="entry name" value="AdoMet_MTases"/>
    <property type="match status" value="1"/>
</dbReference>
<evidence type="ECO:0000313" key="2">
    <source>
        <dbReference type="EMBL" id="KGF96916.1"/>
    </source>
</evidence>
<dbReference type="eggNOG" id="COG0500">
    <property type="taxonomic scope" value="Bacteria"/>
</dbReference>
<accession>A0A0A2A7U1</accession>
<dbReference type="InterPro" id="IPR025714">
    <property type="entry name" value="Methyltranfer_dom"/>
</dbReference>
<keyword evidence="2" id="KW-0808">Transferase</keyword>
<dbReference type="InterPro" id="IPR029063">
    <property type="entry name" value="SAM-dependent_MTases_sf"/>
</dbReference>
<evidence type="ECO:0000313" key="3">
    <source>
        <dbReference type="Proteomes" id="UP000030445"/>
    </source>
</evidence>
<dbReference type="GO" id="GO:0032259">
    <property type="term" value="P:methylation"/>
    <property type="evidence" value="ECO:0007669"/>
    <property type="project" value="UniProtKB-KW"/>
</dbReference>
<gene>
    <name evidence="2" type="ORF">EU96_1554</name>
</gene>
<feature type="domain" description="Methyltransferase" evidence="1">
    <location>
        <begin position="38"/>
        <end position="130"/>
    </location>
</feature>
<dbReference type="Gene3D" id="3.40.50.150">
    <property type="entry name" value="Vaccinia Virus protein VP39"/>
    <property type="match status" value="1"/>
</dbReference>
<protein>
    <submittedName>
        <fullName evidence="2">Methyltransferase type 11</fullName>
    </submittedName>
</protein>
<keyword evidence="2" id="KW-0489">Methyltransferase</keyword>
<dbReference type="SUPFAM" id="SSF53335">
    <property type="entry name" value="S-adenosyl-L-methionine-dependent methyltransferases"/>
    <property type="match status" value="1"/>
</dbReference>
<organism evidence="2 3">
    <name type="scientific">Prochlorococcus marinus str. MIT 9302</name>
    <dbReference type="NCBI Taxonomy" id="74545"/>
    <lineage>
        <taxon>Bacteria</taxon>
        <taxon>Bacillati</taxon>
        <taxon>Cyanobacteriota</taxon>
        <taxon>Cyanophyceae</taxon>
        <taxon>Synechococcales</taxon>
        <taxon>Prochlorococcaceae</taxon>
        <taxon>Prochlorococcus</taxon>
    </lineage>
</organism>
<dbReference type="STRING" id="74545.EU96_1554"/>
<sequence>MKDNYLNYYRYLKTTSILGKIYRKFFLYPLLSRFVKGNFIDVGCGLGDFLFFGSKGSLGLDINKFNVDHCRSRGLHAELIKDGKFPVDDDSFSTINLDQVLEHIIEPDILLKEINRCLNIGGRLIIGVPCESGYKRDPDHKMFYNLEKIKKVLSKYNFSILVTFYTPLPLKFFGKILPQQSLYVISKLEKKM</sequence>